<dbReference type="Proteomes" id="UP000094869">
    <property type="component" value="Unassembled WGS sequence"/>
</dbReference>
<evidence type="ECO:0000313" key="7">
    <source>
        <dbReference type="Proteomes" id="UP000094271"/>
    </source>
</evidence>
<dbReference type="PANTHER" id="PTHR33164:SF43">
    <property type="entry name" value="HTH-TYPE TRANSCRIPTIONAL REPRESSOR YETL"/>
    <property type="match status" value="1"/>
</dbReference>
<evidence type="ECO:0000313" key="2">
    <source>
        <dbReference type="EMBL" id="ODM05074.1"/>
    </source>
</evidence>
<dbReference type="EMBL" id="MEHD01000022">
    <property type="protein sequence ID" value="ODR56941.1"/>
    <property type="molecule type" value="Genomic_DNA"/>
</dbReference>
<dbReference type="InterPro" id="IPR036388">
    <property type="entry name" value="WH-like_DNA-bd_sf"/>
</dbReference>
<dbReference type="SMART" id="SM00347">
    <property type="entry name" value="HTH_MARR"/>
    <property type="match status" value="1"/>
</dbReference>
<dbReference type="InterPro" id="IPR039422">
    <property type="entry name" value="MarR/SlyA-like"/>
</dbReference>
<reference evidence="5 8" key="2">
    <citation type="submission" date="2016-08" db="EMBL/GenBank/DDBJ databases">
        <title>Characterization of Isolates of Eisenbergiella tayi Derived from Blood Cultures, Using Whole Genome Sequencing.</title>
        <authorList>
            <person name="Bernier A.-M."/>
            <person name="Burdz T."/>
            <person name="Wiebe D."/>
            <person name="Bernard K."/>
        </authorList>
    </citation>
    <scope>NUCLEOTIDE SEQUENCE [LARGE SCALE GENOMIC DNA]</scope>
    <source>
        <strain evidence="5 8">NML120146</strain>
    </source>
</reference>
<proteinExistence type="predicted"/>
<evidence type="ECO:0000313" key="5">
    <source>
        <dbReference type="EMBL" id="ODR56941.1"/>
    </source>
</evidence>
<protein>
    <submittedName>
        <fullName evidence="2">MarR family protein</fullName>
    </submittedName>
</protein>
<dbReference type="RefSeq" id="WP_009254965.1">
    <property type="nucleotide sequence ID" value="NZ_BAABXS010000002.1"/>
</dbReference>
<dbReference type="Proteomes" id="UP000094271">
    <property type="component" value="Unassembled WGS sequence"/>
</dbReference>
<evidence type="ECO:0000313" key="9">
    <source>
        <dbReference type="Proteomes" id="UP000095003"/>
    </source>
</evidence>
<gene>
    <name evidence="3" type="ORF">BEH84_01794</name>
    <name evidence="4" type="ORF">BEI59_24380</name>
    <name evidence="2" type="ORF">BEI61_00957</name>
    <name evidence="5" type="ORF">BEI63_12220</name>
</gene>
<reference evidence="4 7" key="3">
    <citation type="submission" date="2016-08" db="EMBL/GenBank/DDBJ databases">
        <authorList>
            <person name="Seilhamer J.J."/>
        </authorList>
    </citation>
    <scope>NUCLEOTIDE SEQUENCE [LARGE SCALE GENOMIC DNA]</scope>
    <source>
        <strain evidence="4 7">NML150140-1</strain>
    </source>
</reference>
<dbReference type="InterPro" id="IPR036390">
    <property type="entry name" value="WH_DNA-bd_sf"/>
</dbReference>
<evidence type="ECO:0000313" key="6">
    <source>
        <dbReference type="Proteomes" id="UP000094067"/>
    </source>
</evidence>
<dbReference type="EMBL" id="MCGI01000001">
    <property type="protein sequence ID" value="ODM14073.1"/>
    <property type="molecule type" value="Genomic_DNA"/>
</dbReference>
<feature type="domain" description="HTH marR-type" evidence="1">
    <location>
        <begin position="24"/>
        <end position="125"/>
    </location>
</feature>
<dbReference type="Pfam" id="PF12802">
    <property type="entry name" value="MarR_2"/>
    <property type="match status" value="1"/>
</dbReference>
<sequence length="142" mass="16438">MNRIIEYLIIGRKLNKTYNRYLGEVSEIYGLNRMEINVLLFLYNNPGYDTASDIVELRSFPKSNVSKAVDVLTGRNYLEGITDKEDRRIIHLRICPPALDAVRAARKCQEDFLQYICRGVTKEEMKVVDHVISVISQNLKEN</sequence>
<comment type="caution">
    <text evidence="2">The sequence shown here is derived from an EMBL/GenBank/DDBJ whole genome shotgun (WGS) entry which is preliminary data.</text>
</comment>
<keyword evidence="8" id="KW-1185">Reference proteome</keyword>
<dbReference type="SUPFAM" id="SSF46785">
    <property type="entry name" value="Winged helix' DNA-binding domain"/>
    <property type="match status" value="1"/>
</dbReference>
<evidence type="ECO:0000313" key="4">
    <source>
        <dbReference type="EMBL" id="ODR46631.1"/>
    </source>
</evidence>
<dbReference type="Proteomes" id="UP000094067">
    <property type="component" value="Unassembled WGS sequence"/>
</dbReference>
<dbReference type="OrthoDB" id="9795441at2"/>
<organism evidence="2 6">
    <name type="scientific">Eisenbergiella tayi</name>
    <dbReference type="NCBI Taxonomy" id="1432052"/>
    <lineage>
        <taxon>Bacteria</taxon>
        <taxon>Bacillati</taxon>
        <taxon>Bacillota</taxon>
        <taxon>Clostridia</taxon>
        <taxon>Lachnospirales</taxon>
        <taxon>Lachnospiraceae</taxon>
        <taxon>Eisenbergiella</taxon>
    </lineage>
</organism>
<dbReference type="InterPro" id="IPR000835">
    <property type="entry name" value="HTH_MarR-typ"/>
</dbReference>
<accession>A0A1E3A8H2</accession>
<evidence type="ECO:0000313" key="8">
    <source>
        <dbReference type="Proteomes" id="UP000094869"/>
    </source>
</evidence>
<name>A0A1E3A8H2_9FIRM</name>
<dbReference type="EMBL" id="MEHA01000023">
    <property type="protein sequence ID" value="ODR46631.1"/>
    <property type="molecule type" value="Genomic_DNA"/>
</dbReference>
<evidence type="ECO:0000313" key="3">
    <source>
        <dbReference type="EMBL" id="ODM14073.1"/>
    </source>
</evidence>
<dbReference type="PANTHER" id="PTHR33164">
    <property type="entry name" value="TRANSCRIPTIONAL REGULATOR, MARR FAMILY"/>
    <property type="match status" value="1"/>
</dbReference>
<dbReference type="PATRIC" id="fig|1432052.3.peg.1963"/>
<reference evidence="6 9" key="1">
    <citation type="submission" date="2016-07" db="EMBL/GenBank/DDBJ databases">
        <title>Characterization of isolates of Eisenbergiella tayi derived from blood cultures, using whole genome sequencing.</title>
        <authorList>
            <person name="Burdz T."/>
            <person name="Wiebe D."/>
            <person name="Huynh C."/>
            <person name="Bernard K."/>
        </authorList>
    </citation>
    <scope>NUCLEOTIDE SEQUENCE [LARGE SCALE GENOMIC DNA]</scope>
    <source>
        <strain evidence="2 6">NML 110608</strain>
        <strain evidence="3 9">NML 120489</strain>
    </source>
</reference>
<dbReference type="Proteomes" id="UP000095003">
    <property type="component" value="Unassembled WGS sequence"/>
</dbReference>
<dbReference type="AlphaFoldDB" id="A0A1E3A8H2"/>
<dbReference type="GO" id="GO:0003700">
    <property type="term" value="F:DNA-binding transcription factor activity"/>
    <property type="evidence" value="ECO:0007669"/>
    <property type="project" value="InterPro"/>
</dbReference>
<dbReference type="Gene3D" id="1.10.10.10">
    <property type="entry name" value="Winged helix-like DNA-binding domain superfamily/Winged helix DNA-binding domain"/>
    <property type="match status" value="1"/>
</dbReference>
<dbReference type="GO" id="GO:0006950">
    <property type="term" value="P:response to stress"/>
    <property type="evidence" value="ECO:0007669"/>
    <property type="project" value="TreeGrafter"/>
</dbReference>
<dbReference type="EMBL" id="MCGH01000002">
    <property type="protein sequence ID" value="ODM05074.1"/>
    <property type="molecule type" value="Genomic_DNA"/>
</dbReference>
<dbReference type="GeneID" id="93300164"/>
<evidence type="ECO:0000259" key="1">
    <source>
        <dbReference type="SMART" id="SM00347"/>
    </source>
</evidence>